<evidence type="ECO:0000313" key="2">
    <source>
        <dbReference type="Proteomes" id="UP000554482"/>
    </source>
</evidence>
<gene>
    <name evidence="1" type="ORF">FRX31_012751</name>
</gene>
<protein>
    <submittedName>
        <fullName evidence="1">Uncharacterized protein</fullName>
    </submittedName>
</protein>
<sequence length="59" mass="6837">MNKLAKNRTDPLYKKRGCKHIPLVCYATSSTKKNKREKKPSKSSYDCIENQDVFTQDAE</sequence>
<feature type="non-terminal residue" evidence="1">
    <location>
        <position position="1"/>
    </location>
</feature>
<name>A0A7J6WJW4_THATH</name>
<accession>A0A7J6WJW4</accession>
<evidence type="ECO:0000313" key="1">
    <source>
        <dbReference type="EMBL" id="KAF5197664.1"/>
    </source>
</evidence>
<proteinExistence type="predicted"/>
<dbReference type="AlphaFoldDB" id="A0A7J6WJW4"/>
<comment type="caution">
    <text evidence="1">The sequence shown here is derived from an EMBL/GenBank/DDBJ whole genome shotgun (WGS) entry which is preliminary data.</text>
</comment>
<keyword evidence="2" id="KW-1185">Reference proteome</keyword>
<organism evidence="1 2">
    <name type="scientific">Thalictrum thalictroides</name>
    <name type="common">Rue-anemone</name>
    <name type="synonym">Anemone thalictroides</name>
    <dbReference type="NCBI Taxonomy" id="46969"/>
    <lineage>
        <taxon>Eukaryota</taxon>
        <taxon>Viridiplantae</taxon>
        <taxon>Streptophyta</taxon>
        <taxon>Embryophyta</taxon>
        <taxon>Tracheophyta</taxon>
        <taxon>Spermatophyta</taxon>
        <taxon>Magnoliopsida</taxon>
        <taxon>Ranunculales</taxon>
        <taxon>Ranunculaceae</taxon>
        <taxon>Thalictroideae</taxon>
        <taxon>Thalictrum</taxon>
    </lineage>
</organism>
<dbReference type="Proteomes" id="UP000554482">
    <property type="component" value="Unassembled WGS sequence"/>
</dbReference>
<reference evidence="1 2" key="1">
    <citation type="submission" date="2020-06" db="EMBL/GenBank/DDBJ databases">
        <title>Transcriptomic and genomic resources for Thalictrum thalictroides and T. hernandezii: Facilitating candidate gene discovery in an emerging model plant lineage.</title>
        <authorList>
            <person name="Arias T."/>
            <person name="Riano-Pachon D.M."/>
            <person name="Di Stilio V.S."/>
        </authorList>
    </citation>
    <scope>NUCLEOTIDE SEQUENCE [LARGE SCALE GENOMIC DNA]</scope>
    <source>
        <strain evidence="2">cv. WT478/WT964</strain>
        <tissue evidence="1">Leaves</tissue>
    </source>
</reference>
<dbReference type="EMBL" id="JABWDY010014384">
    <property type="protein sequence ID" value="KAF5197664.1"/>
    <property type="molecule type" value="Genomic_DNA"/>
</dbReference>